<reference evidence="2 3" key="1">
    <citation type="submission" date="2020-04" db="EMBL/GenBank/DDBJ databases">
        <title>Draft Genome Sequence of Streptomyces morookaense DSM 40503, an 8-azaguanine-producing strain.</title>
        <authorList>
            <person name="Qi J."/>
            <person name="Gao J.-M."/>
        </authorList>
    </citation>
    <scope>NUCLEOTIDE SEQUENCE [LARGE SCALE GENOMIC DNA]</scope>
    <source>
        <strain evidence="2 3">DSM 40503</strain>
    </source>
</reference>
<proteinExistence type="predicted"/>
<protein>
    <submittedName>
        <fullName evidence="2">Uncharacterized protein</fullName>
    </submittedName>
</protein>
<dbReference type="RefSeq" id="WP_171085512.1">
    <property type="nucleotide sequence ID" value="NZ_BNBU01000002.1"/>
</dbReference>
<dbReference type="AlphaFoldDB" id="A0A7Y7B8V3"/>
<name>A0A7Y7B8V3_STRMO</name>
<feature type="region of interest" description="Disordered" evidence="1">
    <location>
        <begin position="1"/>
        <end position="35"/>
    </location>
</feature>
<evidence type="ECO:0000313" key="3">
    <source>
        <dbReference type="Proteomes" id="UP000587462"/>
    </source>
</evidence>
<gene>
    <name evidence="2" type="ORF">HG542_25995</name>
</gene>
<dbReference type="EMBL" id="JABBXF010000071">
    <property type="protein sequence ID" value="NVK81079.1"/>
    <property type="molecule type" value="Genomic_DNA"/>
</dbReference>
<accession>A0A7Y7B8V3</accession>
<evidence type="ECO:0000313" key="2">
    <source>
        <dbReference type="EMBL" id="NVK81079.1"/>
    </source>
</evidence>
<dbReference type="Proteomes" id="UP000587462">
    <property type="component" value="Unassembled WGS sequence"/>
</dbReference>
<comment type="caution">
    <text evidence="2">The sequence shown here is derived from an EMBL/GenBank/DDBJ whole genome shotgun (WGS) entry which is preliminary data.</text>
</comment>
<feature type="compositionally biased region" description="Low complexity" evidence="1">
    <location>
        <begin position="1"/>
        <end position="10"/>
    </location>
</feature>
<sequence>MTPPAAAGPTGPEPTGPEPTGPEQAGPEPTAPELTGPELTALLARLLTDDDYRERLAAHGPAAVTGNPAEHACLATVDHGELAFTARRFRTDLWHGDGAGGIADAFPRSLALLAARGRPRARLVREFLASPWFGRFRALPYTGEGISLEEAFAGYAMDLPCAAPDGADPAAQDLWYTLRHEMLLALLTALVHERPVSFRTDVPGILPTDHGHATVRTCPARLPARWGASAAADPGSTDVTCLYVCTPRAMAFGPVSRRVADALLRPGEPEAERVRQALRRRGIW</sequence>
<evidence type="ECO:0000256" key="1">
    <source>
        <dbReference type="SAM" id="MobiDB-lite"/>
    </source>
</evidence>
<feature type="compositionally biased region" description="Pro residues" evidence="1">
    <location>
        <begin position="11"/>
        <end position="20"/>
    </location>
</feature>
<organism evidence="2 3">
    <name type="scientific">Streptomyces morookaense</name>
    <name type="common">Streptoverticillium morookaense</name>
    <dbReference type="NCBI Taxonomy" id="1970"/>
    <lineage>
        <taxon>Bacteria</taxon>
        <taxon>Bacillati</taxon>
        <taxon>Actinomycetota</taxon>
        <taxon>Actinomycetes</taxon>
        <taxon>Kitasatosporales</taxon>
        <taxon>Streptomycetaceae</taxon>
        <taxon>Streptomyces</taxon>
    </lineage>
</organism>
<keyword evidence="3" id="KW-1185">Reference proteome</keyword>